<accession>A0ACC6M102</accession>
<comment type="caution">
    <text evidence="1">The sequence shown here is derived from an EMBL/GenBank/DDBJ whole genome shotgun (WGS) entry which is preliminary data.</text>
</comment>
<organism evidence="1 2">
    <name type="scientific">Gracilibacillus pellucidus</name>
    <dbReference type="NCBI Taxonomy" id="3095368"/>
    <lineage>
        <taxon>Bacteria</taxon>
        <taxon>Bacillati</taxon>
        <taxon>Bacillota</taxon>
        <taxon>Bacilli</taxon>
        <taxon>Bacillales</taxon>
        <taxon>Bacillaceae</taxon>
        <taxon>Gracilibacillus</taxon>
    </lineage>
</organism>
<dbReference type="Proteomes" id="UP001277972">
    <property type="component" value="Unassembled WGS sequence"/>
</dbReference>
<sequence length="138" mass="16001">MRGKLRRFSIGDTVRIKIDLQAGETYYDSVTNGKDVFTLRMSTNCGEICQIAAFTTVGYQLDIDVLHTYTDTMLEPVDRPGIYQKDVETIVAKTKIAFYRKKVDEALEQKLYEKDPLVLQKLVDEYRKYVEQLETEES</sequence>
<gene>
    <name evidence="1" type="ORF">SH601_01360</name>
</gene>
<keyword evidence="2" id="KW-1185">Reference proteome</keyword>
<proteinExistence type="predicted"/>
<dbReference type="EMBL" id="JAWZSR010000001">
    <property type="protein sequence ID" value="MDX8044621.1"/>
    <property type="molecule type" value="Genomic_DNA"/>
</dbReference>
<name>A0ACC6M102_9BACI</name>
<evidence type="ECO:0000313" key="2">
    <source>
        <dbReference type="Proteomes" id="UP001277972"/>
    </source>
</evidence>
<reference evidence="1" key="1">
    <citation type="submission" date="2023-11" db="EMBL/GenBank/DDBJ databases">
        <title>Gracilibacillus pellucida a moderately halophilic bacterium isolated from saline soil in Xinjiang province.</title>
        <authorList>
            <person name="Zhang Z."/>
            <person name="Tan F."/>
            <person name="Wang Y."/>
            <person name="Xia M."/>
        </authorList>
    </citation>
    <scope>NUCLEOTIDE SEQUENCE</scope>
    <source>
        <strain evidence="1">S3-1-1</strain>
    </source>
</reference>
<evidence type="ECO:0000313" key="1">
    <source>
        <dbReference type="EMBL" id="MDX8044621.1"/>
    </source>
</evidence>
<protein>
    <submittedName>
        <fullName evidence="1">Uncharacterized protein</fullName>
    </submittedName>
</protein>